<keyword evidence="2" id="KW-1185">Reference proteome</keyword>
<dbReference type="EMBL" id="CP042467">
    <property type="protein sequence ID" value="QED27964.1"/>
    <property type="molecule type" value="Genomic_DNA"/>
</dbReference>
<dbReference type="RefSeq" id="WP_146959973.1">
    <property type="nucleotide sequence ID" value="NZ_CP042467.1"/>
</dbReference>
<name>A0A5B8XR22_9DELT</name>
<sequence length="192" mass="21704">MSNSEGIQAVPSLFAFFYEEVSQALRITGCETTQETEHYIVNLLDGFVRLSEDHIDEVGFDRPAAKLLEEAMNAEGARRIEVYRRLGDTSLYSCGFFEQKLSRSAVGTRYYSEVGRTAYRSLSEMISFREPGSVFKVVYDELYQKFDDVVSALRLVGIGKRSDSLVDKWASGELDDQSMMRAGFWVNEPGQA</sequence>
<protein>
    <submittedName>
        <fullName evidence="1">Uncharacterized protein</fullName>
    </submittedName>
</protein>
<gene>
    <name evidence="1" type="ORF">FRD01_12095</name>
</gene>
<evidence type="ECO:0000313" key="2">
    <source>
        <dbReference type="Proteomes" id="UP000321595"/>
    </source>
</evidence>
<evidence type="ECO:0000313" key="1">
    <source>
        <dbReference type="EMBL" id="QED27964.1"/>
    </source>
</evidence>
<reference evidence="1 2" key="1">
    <citation type="submission" date="2019-08" db="EMBL/GenBank/DDBJ databases">
        <authorList>
            <person name="Liang Q."/>
        </authorList>
    </citation>
    <scope>NUCLEOTIDE SEQUENCE [LARGE SCALE GENOMIC DNA]</scope>
    <source>
        <strain evidence="1 2">V1718</strain>
    </source>
</reference>
<dbReference type="KEGG" id="bbae:FRD01_12095"/>
<dbReference type="AlphaFoldDB" id="A0A5B8XR22"/>
<dbReference type="OrthoDB" id="5508063at2"/>
<proteinExistence type="predicted"/>
<dbReference type="Proteomes" id="UP000321595">
    <property type="component" value="Chromosome"/>
</dbReference>
<organism evidence="1 2">
    <name type="scientific">Microvenator marinus</name>
    <dbReference type="NCBI Taxonomy" id="2600177"/>
    <lineage>
        <taxon>Bacteria</taxon>
        <taxon>Deltaproteobacteria</taxon>
        <taxon>Bradymonadales</taxon>
        <taxon>Microvenatoraceae</taxon>
        <taxon>Microvenator</taxon>
    </lineage>
</organism>
<accession>A0A5B8XR22</accession>